<dbReference type="Pfam" id="PF01612">
    <property type="entry name" value="DNA_pol_A_exo1"/>
    <property type="match status" value="1"/>
</dbReference>
<dbReference type="GO" id="GO:0000175">
    <property type="term" value="F:3'-5'-RNA exonuclease activity"/>
    <property type="evidence" value="ECO:0007669"/>
    <property type="project" value="InterPro"/>
</dbReference>
<dbReference type="GO" id="GO:0071051">
    <property type="term" value="P:poly(A)-dependent snoRNA 3'-end processing"/>
    <property type="evidence" value="ECO:0007669"/>
    <property type="project" value="TreeGrafter"/>
</dbReference>
<dbReference type="Proteomes" id="UP000030758">
    <property type="component" value="Unassembled WGS sequence"/>
</dbReference>
<dbReference type="GO" id="GO:0000176">
    <property type="term" value="C:nuclear exosome (RNase complex)"/>
    <property type="evidence" value="ECO:0007669"/>
    <property type="project" value="TreeGrafter"/>
</dbReference>
<evidence type="ECO:0000256" key="6">
    <source>
        <dbReference type="SAM" id="MobiDB-lite"/>
    </source>
</evidence>
<name>A0A085MWK7_9BILA</name>
<feature type="compositionally biased region" description="Basic and acidic residues" evidence="6">
    <location>
        <begin position="153"/>
        <end position="173"/>
    </location>
</feature>
<dbReference type="AlphaFoldDB" id="A0A085MWK7"/>
<dbReference type="GO" id="GO:0000166">
    <property type="term" value="F:nucleotide binding"/>
    <property type="evidence" value="ECO:0007669"/>
    <property type="project" value="InterPro"/>
</dbReference>
<dbReference type="InterPro" id="IPR002562">
    <property type="entry name" value="3'-5'_exonuclease_dom"/>
</dbReference>
<organism evidence="8">
    <name type="scientific">Trichuris suis</name>
    <name type="common">pig whipworm</name>
    <dbReference type="NCBI Taxonomy" id="68888"/>
    <lineage>
        <taxon>Eukaryota</taxon>
        <taxon>Metazoa</taxon>
        <taxon>Ecdysozoa</taxon>
        <taxon>Nematoda</taxon>
        <taxon>Enoplea</taxon>
        <taxon>Dorylaimia</taxon>
        <taxon>Trichinellida</taxon>
        <taxon>Trichuridae</taxon>
        <taxon>Trichuris</taxon>
    </lineage>
</organism>
<dbReference type="EMBL" id="KL367618">
    <property type="protein sequence ID" value="KFD61603.1"/>
    <property type="molecule type" value="Genomic_DNA"/>
</dbReference>
<evidence type="ECO:0000259" key="7">
    <source>
        <dbReference type="PROSITE" id="PS50967"/>
    </source>
</evidence>
<dbReference type="PANTHER" id="PTHR12124:SF47">
    <property type="entry name" value="EXOSOME COMPONENT 10"/>
    <property type="match status" value="1"/>
</dbReference>
<evidence type="ECO:0000313" key="8">
    <source>
        <dbReference type="EMBL" id="KFD61603.1"/>
    </source>
</evidence>
<dbReference type="Gene3D" id="3.30.420.10">
    <property type="entry name" value="Ribonuclease H-like superfamily/Ribonuclease H"/>
    <property type="match status" value="1"/>
</dbReference>
<keyword evidence="4" id="KW-0269">Exonuclease</keyword>
<gene>
    <name evidence="8" type="ORF">M514_04160</name>
</gene>
<dbReference type="InterPro" id="IPR044876">
    <property type="entry name" value="HRDC_dom_sf"/>
</dbReference>
<dbReference type="GO" id="GO:0003727">
    <property type="term" value="F:single-stranded RNA binding"/>
    <property type="evidence" value="ECO:0007669"/>
    <property type="project" value="TreeGrafter"/>
</dbReference>
<dbReference type="Gene3D" id="1.10.150.80">
    <property type="entry name" value="HRDC domain"/>
    <property type="match status" value="1"/>
</dbReference>
<feature type="compositionally biased region" description="Low complexity" evidence="6">
    <location>
        <begin position="788"/>
        <end position="800"/>
    </location>
</feature>
<dbReference type="PROSITE" id="PS50967">
    <property type="entry name" value="HRDC"/>
    <property type="match status" value="1"/>
</dbReference>
<proteinExistence type="predicted"/>
<dbReference type="GO" id="GO:0071039">
    <property type="term" value="P:nuclear polyadenylation-dependent CUT catabolic process"/>
    <property type="evidence" value="ECO:0007669"/>
    <property type="project" value="TreeGrafter"/>
</dbReference>
<dbReference type="GO" id="GO:0071037">
    <property type="term" value="P:nuclear polyadenylation-dependent snRNA catabolic process"/>
    <property type="evidence" value="ECO:0007669"/>
    <property type="project" value="TreeGrafter"/>
</dbReference>
<dbReference type="PANTHER" id="PTHR12124">
    <property type="entry name" value="POLYMYOSITIS/SCLERODERMA AUTOANTIGEN-RELATED"/>
    <property type="match status" value="1"/>
</dbReference>
<keyword evidence="5" id="KW-0539">Nucleus</keyword>
<evidence type="ECO:0000256" key="5">
    <source>
        <dbReference type="ARBA" id="ARBA00023242"/>
    </source>
</evidence>
<dbReference type="SUPFAM" id="SSF53098">
    <property type="entry name" value="Ribonuclease H-like"/>
    <property type="match status" value="1"/>
</dbReference>
<feature type="region of interest" description="Disordered" evidence="6">
    <location>
        <begin position="783"/>
        <end position="850"/>
    </location>
</feature>
<feature type="domain" description="HRDC" evidence="7">
    <location>
        <begin position="505"/>
        <end position="585"/>
    </location>
</feature>
<dbReference type="GO" id="GO:0071035">
    <property type="term" value="P:nuclear polyadenylation-dependent rRNA catabolic process"/>
    <property type="evidence" value="ECO:0007669"/>
    <property type="project" value="TreeGrafter"/>
</dbReference>
<feature type="compositionally biased region" description="Basic residues" evidence="6">
    <location>
        <begin position="823"/>
        <end position="835"/>
    </location>
</feature>
<dbReference type="InterPro" id="IPR045092">
    <property type="entry name" value="Rrp6-like"/>
</dbReference>
<dbReference type="InterPro" id="IPR036397">
    <property type="entry name" value="RNaseH_sf"/>
</dbReference>
<protein>
    <recommendedName>
        <fullName evidence="7">HRDC domain-containing protein</fullName>
    </recommendedName>
</protein>
<sequence>MANDDNSCSKLSDWQAATDEVTSNVLMAKVAAIVAEIAQWNKIGYSDAMLKSRSAYDKALGDFECDRINNIRHSLTEYASVTNSQFKLAVNLSTQFDRLVNANDVFQERIVTLVDTISGEDFKQVKVLECGDKKTPKMLSQWNKAAAVVEQNESSHEEDKETHDSNAVPRDGKEENALPLLLSSLSLTLAKTTVIARPQTKFADCIDNSKTPFRPKLVFKHHAQVSWPPTNVCSGDSTDWPCDVADDSDDESDRYVHPYKYELDHFVPLEHLFKPRVAIKPTFRSEDTPLTMIDTVEELKNLCEHLNMQTEFAVDLEANSERSYQGITCLVQISTRNEDYIIDPFPLWSHMHLLNEPFTDPNIVKVFHGASSDVVWLQRDFGVYVVNMFDTYEALRVLDRRPRSLSHLVSSYMGVSLDKKYSRADWRIRPLPDELVKYAREDTHYLLYCYDQLSIDLLNAENAEKKLLRLVFERSRDVCLLTYTKRVVTVKSADSLCRKLSVKLNHRQRQALRWLYLWRDETARTHDESPQYVLPHYLMIRLAELLPREPSSVLVVAKPAPPLLKLHVLTVSRILDTARNLPDVQEKSDESLGDQCEAYQLWEAQTSFPHDFSHTAIDEELISDEANRTFEIPSSSSLRCADSSALCFNQKQTQFKARCVSAGKKKMFARWLSPYGAYKRAIATMPVLSLKTPEELKLYWSSKSNKQKQVYPEVIKLKTPSKPEAPKDEGAEQSGSVEKRQPFPKGGRGAKYKWTKAQREYKPYDYARHAKSQYRWINPALKAKEAASAESAQTSAASSSGNVQQDRNDVKQQSEGASNAKERRYRRSGPGRKKKTSDDRSVTYVPKREN</sequence>
<dbReference type="InterPro" id="IPR002121">
    <property type="entry name" value="HRDC_dom"/>
</dbReference>
<dbReference type="InterPro" id="IPR049559">
    <property type="entry name" value="Rrp6p-like_exo"/>
</dbReference>
<evidence type="ECO:0000256" key="2">
    <source>
        <dbReference type="ARBA" id="ARBA00022722"/>
    </source>
</evidence>
<keyword evidence="3" id="KW-0378">Hydrolase</keyword>
<dbReference type="Pfam" id="PF00570">
    <property type="entry name" value="HRDC"/>
    <property type="match status" value="1"/>
</dbReference>
<dbReference type="InterPro" id="IPR012337">
    <property type="entry name" value="RNaseH-like_sf"/>
</dbReference>
<feature type="region of interest" description="Disordered" evidence="6">
    <location>
        <begin position="717"/>
        <end position="751"/>
    </location>
</feature>
<dbReference type="InterPro" id="IPR010997">
    <property type="entry name" value="HRDC-like_sf"/>
</dbReference>
<feature type="compositionally biased region" description="Basic and acidic residues" evidence="6">
    <location>
        <begin position="836"/>
        <end position="850"/>
    </location>
</feature>
<dbReference type="SMART" id="SM00341">
    <property type="entry name" value="HRDC"/>
    <property type="match status" value="1"/>
</dbReference>
<dbReference type="GO" id="GO:0071038">
    <property type="term" value="P:TRAMP-dependent tRNA surveillance pathway"/>
    <property type="evidence" value="ECO:0007669"/>
    <property type="project" value="TreeGrafter"/>
</dbReference>
<dbReference type="SMART" id="SM00474">
    <property type="entry name" value="35EXOc"/>
    <property type="match status" value="1"/>
</dbReference>
<dbReference type="GO" id="GO:0000467">
    <property type="term" value="P:exonucleolytic trimming to generate mature 3'-end of 5.8S rRNA from tricistronic rRNA transcript (SSU-rRNA, 5.8S rRNA, LSU-rRNA)"/>
    <property type="evidence" value="ECO:0007669"/>
    <property type="project" value="InterPro"/>
</dbReference>
<feature type="region of interest" description="Disordered" evidence="6">
    <location>
        <begin position="148"/>
        <end position="173"/>
    </location>
</feature>
<dbReference type="SUPFAM" id="SSF47819">
    <property type="entry name" value="HRDC-like"/>
    <property type="match status" value="1"/>
</dbReference>
<evidence type="ECO:0000256" key="1">
    <source>
        <dbReference type="ARBA" id="ARBA00004123"/>
    </source>
</evidence>
<dbReference type="FunFam" id="3.30.420.10:FF:000022">
    <property type="entry name" value="Exosome component 10"/>
    <property type="match status" value="1"/>
</dbReference>
<dbReference type="CDD" id="cd06147">
    <property type="entry name" value="Rrp6p_like_exo"/>
    <property type="match status" value="1"/>
</dbReference>
<reference evidence="8" key="1">
    <citation type="journal article" date="2014" name="Nat. Genet.">
        <title>Genome and transcriptome of the porcine whipworm Trichuris suis.</title>
        <authorList>
            <person name="Jex A.R."/>
            <person name="Nejsum P."/>
            <person name="Schwarz E.M."/>
            <person name="Hu L."/>
            <person name="Young N.D."/>
            <person name="Hall R.S."/>
            <person name="Korhonen P.K."/>
            <person name="Liao S."/>
            <person name="Thamsborg S."/>
            <person name="Xia J."/>
            <person name="Xu P."/>
            <person name="Wang S."/>
            <person name="Scheerlinck J.P."/>
            <person name="Hofmann A."/>
            <person name="Sternberg P.W."/>
            <person name="Wang J."/>
            <person name="Gasser R.B."/>
        </authorList>
    </citation>
    <scope>NUCLEOTIDE SEQUENCE [LARGE SCALE GENOMIC DNA]</scope>
    <source>
        <strain evidence="8">DCEP-RM93F</strain>
    </source>
</reference>
<keyword evidence="2" id="KW-0540">Nuclease</keyword>
<evidence type="ECO:0000256" key="3">
    <source>
        <dbReference type="ARBA" id="ARBA00022801"/>
    </source>
</evidence>
<accession>A0A085MWK7</accession>
<dbReference type="GO" id="GO:0071036">
    <property type="term" value="P:nuclear polyadenylation-dependent snoRNA catabolic process"/>
    <property type="evidence" value="ECO:0007669"/>
    <property type="project" value="TreeGrafter"/>
</dbReference>
<dbReference type="GO" id="GO:0071044">
    <property type="term" value="P:histone mRNA catabolic process"/>
    <property type="evidence" value="ECO:0007669"/>
    <property type="project" value="TreeGrafter"/>
</dbReference>
<dbReference type="GO" id="GO:0071040">
    <property type="term" value="P:nuclear polyadenylation-dependent antisense transcript catabolic process"/>
    <property type="evidence" value="ECO:0007669"/>
    <property type="project" value="TreeGrafter"/>
</dbReference>
<comment type="subcellular location">
    <subcellularLocation>
        <location evidence="1">Nucleus</location>
    </subcellularLocation>
</comment>
<dbReference type="GO" id="GO:0005730">
    <property type="term" value="C:nucleolus"/>
    <property type="evidence" value="ECO:0007669"/>
    <property type="project" value="TreeGrafter"/>
</dbReference>
<evidence type="ECO:0000256" key="4">
    <source>
        <dbReference type="ARBA" id="ARBA00022839"/>
    </source>
</evidence>